<evidence type="ECO:0000256" key="5">
    <source>
        <dbReference type="ARBA" id="ARBA00023273"/>
    </source>
</evidence>
<keyword evidence="3" id="KW-0970">Cilium biogenesis/degradation</keyword>
<keyword evidence="7" id="KW-1185">Reference proteome</keyword>
<dbReference type="EMBL" id="CAJJDN010000025">
    <property type="protein sequence ID" value="CAD8069036.1"/>
    <property type="molecule type" value="Genomic_DNA"/>
</dbReference>
<dbReference type="PANTHER" id="PTHR12968">
    <property type="entry name" value="B9 DOMAIN-CONTAINING"/>
    <property type="match status" value="1"/>
</dbReference>
<dbReference type="OrthoDB" id="10263520at2759"/>
<dbReference type="PANTHER" id="PTHR12968:SF4">
    <property type="entry name" value="TECTONIC-LIKE COMPLEX MEMBER MKS1"/>
    <property type="match status" value="1"/>
</dbReference>
<dbReference type="Pfam" id="PF07162">
    <property type="entry name" value="B9-C2"/>
    <property type="match status" value="1"/>
</dbReference>
<name>A0A8S1LW52_9CILI</name>
<proteinExistence type="predicted"/>
<keyword evidence="4" id="KW-0206">Cytoskeleton</keyword>
<comment type="caution">
    <text evidence="6">The sequence shown here is derived from an EMBL/GenBank/DDBJ whole genome shotgun (WGS) entry which is preliminary data.</text>
</comment>
<accession>A0A8S1LW52</accession>
<dbReference type="InterPro" id="IPR010796">
    <property type="entry name" value="C2_B9-type_dom"/>
</dbReference>
<evidence type="ECO:0000256" key="4">
    <source>
        <dbReference type="ARBA" id="ARBA00023212"/>
    </source>
</evidence>
<evidence type="ECO:0000256" key="3">
    <source>
        <dbReference type="ARBA" id="ARBA00022794"/>
    </source>
</evidence>
<evidence type="ECO:0000256" key="1">
    <source>
        <dbReference type="ARBA" id="ARBA00004120"/>
    </source>
</evidence>
<evidence type="ECO:0000256" key="2">
    <source>
        <dbReference type="ARBA" id="ARBA00022490"/>
    </source>
</evidence>
<dbReference type="AlphaFoldDB" id="A0A8S1LW52"/>
<reference evidence="6" key="1">
    <citation type="submission" date="2021-01" db="EMBL/GenBank/DDBJ databases">
        <authorList>
            <consortium name="Genoscope - CEA"/>
            <person name="William W."/>
        </authorList>
    </citation>
    <scope>NUCLEOTIDE SEQUENCE</scope>
</reference>
<dbReference type="GO" id="GO:0060271">
    <property type="term" value="P:cilium assembly"/>
    <property type="evidence" value="ECO:0007669"/>
    <property type="project" value="TreeGrafter"/>
</dbReference>
<comment type="subcellular location">
    <subcellularLocation>
        <location evidence="1">Cytoplasm</location>
        <location evidence="1">Cytoskeleton</location>
        <location evidence="1">Cilium basal body</location>
    </subcellularLocation>
</comment>
<protein>
    <submittedName>
        <fullName evidence="6">Uncharacterized protein</fullName>
    </submittedName>
</protein>
<organism evidence="6 7">
    <name type="scientific">Paramecium sonneborni</name>
    <dbReference type="NCBI Taxonomy" id="65129"/>
    <lineage>
        <taxon>Eukaryota</taxon>
        <taxon>Sar</taxon>
        <taxon>Alveolata</taxon>
        <taxon>Ciliophora</taxon>
        <taxon>Intramacronucleata</taxon>
        <taxon>Oligohymenophorea</taxon>
        <taxon>Peniculida</taxon>
        <taxon>Parameciidae</taxon>
        <taxon>Paramecium</taxon>
    </lineage>
</organism>
<dbReference type="Proteomes" id="UP000692954">
    <property type="component" value="Unassembled WGS sequence"/>
</dbReference>
<evidence type="ECO:0000313" key="6">
    <source>
        <dbReference type="EMBL" id="CAD8069036.1"/>
    </source>
</evidence>
<dbReference type="GO" id="GO:0036038">
    <property type="term" value="C:MKS complex"/>
    <property type="evidence" value="ECO:0007669"/>
    <property type="project" value="TreeGrafter"/>
</dbReference>
<keyword evidence="2" id="KW-0963">Cytoplasm</keyword>
<dbReference type="PROSITE" id="PS51381">
    <property type="entry name" value="C2_B9"/>
    <property type="match status" value="1"/>
</dbReference>
<keyword evidence="5" id="KW-0966">Cell projection</keyword>
<sequence length="302" mass="35707">MNNKDYLKKQLEYKSNLVGQGFHTQLEDNKHACVNIFGEILEASNFDNEQLFIQWKFKIPPGWELDDNELLELDQKEYEDIQLEEWNRIQSITQQSKINTIKNDDGTIIAKANFCFPFDLQLQVDENELNFGKFPQLLVQVSSMDSWERNYIQGYGFIEIPHTPGFHEITIKTFRPNDDLYTRVYEFFLGGGTKVKDLDSLSNAFYFDKQNQPKVLNRFPIDTESSGNIKIRVNVSIQRESYQTMSRKKDYQQKNQEMKTKYRERLEYLQQQQEIQTGLPTALIKTDMGYVNRFHTTNLPQF</sequence>
<gene>
    <name evidence="6" type="ORF">PSON_ATCC_30995.1.T0250047</name>
</gene>
<evidence type="ECO:0000313" key="7">
    <source>
        <dbReference type="Proteomes" id="UP000692954"/>
    </source>
</evidence>